<dbReference type="Proteomes" id="UP000008630">
    <property type="component" value="Chromosome"/>
</dbReference>
<evidence type="ECO:0008006" key="3">
    <source>
        <dbReference type="Google" id="ProtNLM"/>
    </source>
</evidence>
<dbReference type="STRING" id="693979.Bache_2092"/>
<dbReference type="RefSeq" id="WP_013547656.1">
    <property type="nucleotide sequence ID" value="NC_014933.1"/>
</dbReference>
<gene>
    <name evidence="1" type="ordered locus">Bache_2092</name>
</gene>
<dbReference type="OrthoDB" id="7688089at2"/>
<reference key="1">
    <citation type="submission" date="2010-11" db="EMBL/GenBank/DDBJ databases">
        <title>The complete genome of Bacteroides helcogenes P 36-108.</title>
        <authorList>
            <consortium name="US DOE Joint Genome Institute (JGI-PGF)"/>
            <person name="Lucas S."/>
            <person name="Copeland A."/>
            <person name="Lapidus A."/>
            <person name="Bruce D."/>
            <person name="Goodwin L."/>
            <person name="Pitluck S."/>
            <person name="Kyrpides N."/>
            <person name="Mavromatis K."/>
            <person name="Ivanova N."/>
            <person name="Zeytun A."/>
            <person name="Brettin T."/>
            <person name="Detter J.C."/>
            <person name="Tapia R."/>
            <person name="Han C."/>
            <person name="Land M."/>
            <person name="Hauser L."/>
            <person name="Markowitz V."/>
            <person name="Cheng J.-F."/>
            <person name="Hugenholtz P."/>
            <person name="Woyke T."/>
            <person name="Wu D."/>
            <person name="Gronow S."/>
            <person name="Wellnitz S."/>
            <person name="Brambilla E."/>
            <person name="Klenk H.-P."/>
            <person name="Eisen J.A."/>
        </authorList>
    </citation>
    <scope>NUCLEOTIDE SEQUENCE</scope>
    <source>
        <strain>P 36-108</strain>
    </source>
</reference>
<dbReference type="InterPro" id="IPR029058">
    <property type="entry name" value="AB_hydrolase_fold"/>
</dbReference>
<proteinExistence type="predicted"/>
<sequence length="223" mass="25660">MKQIYIIQRHHPRLLLFFAGWGADETPFKEYRPEDSDFMVCYDYRTLDFDKSGLDEYKEINVIGWSMGVWAASQVMPQLSLPITHSIAINGTPYPIDQHRGIPPAIFRGTLDGLTGASLHKFLRRMCADGTAFRAFLQVTPRRPLEELREELAEIERINAKASLKAGSFHWQQAVAGSNDRIIPPANQLQAWKESGTPARQTEDAHYQEELFRHYLQELWTNN</sequence>
<dbReference type="Pfam" id="PF04301">
    <property type="entry name" value="BioG"/>
    <property type="match status" value="1"/>
</dbReference>
<reference evidence="1 2" key="2">
    <citation type="journal article" date="2011" name="Stand. Genomic Sci.">
        <title>Complete genome sequence of Bacteroides helcogenes type strain (P 36-108).</title>
        <authorList>
            <person name="Pati A."/>
            <person name="Gronow S."/>
            <person name="Zeytun A."/>
            <person name="Lapidus A."/>
            <person name="Nolan M."/>
            <person name="Hammon N."/>
            <person name="Deshpande S."/>
            <person name="Cheng J.F."/>
            <person name="Tapia R."/>
            <person name="Han C."/>
            <person name="Goodwin L."/>
            <person name="Pitluck S."/>
            <person name="Liolios K."/>
            <person name="Pagani I."/>
            <person name="Ivanova N."/>
            <person name="Mavromatis K."/>
            <person name="Chen A."/>
            <person name="Palaniappan K."/>
            <person name="Land M."/>
            <person name="Hauser L."/>
            <person name="Chang Y.J."/>
            <person name="Jeffries C.D."/>
            <person name="Detter J.C."/>
            <person name="Brambilla E."/>
            <person name="Rohde M."/>
            <person name="Goker M."/>
            <person name="Woyke T."/>
            <person name="Bristow J."/>
            <person name="Eisen J.A."/>
            <person name="Markowitz V."/>
            <person name="Hugenholtz P."/>
            <person name="Kyrpides N.C."/>
            <person name="Klenk H.P."/>
            <person name="Lucas S."/>
        </authorList>
    </citation>
    <scope>NUCLEOTIDE SEQUENCE [LARGE SCALE GENOMIC DNA]</scope>
    <source>
        <strain evidence="2">ATCC 35417 / DSM 20613 / JCM 6297 / CCUG 15421 / P 36-108</strain>
    </source>
</reference>
<name>E6SRG0_BACT6</name>
<dbReference type="AlphaFoldDB" id="E6SRG0"/>
<dbReference type="Gene3D" id="3.40.50.1820">
    <property type="entry name" value="alpha/beta hydrolase"/>
    <property type="match status" value="1"/>
</dbReference>
<evidence type="ECO:0000313" key="2">
    <source>
        <dbReference type="Proteomes" id="UP000008630"/>
    </source>
</evidence>
<dbReference type="eggNOG" id="COG2830">
    <property type="taxonomic scope" value="Bacteria"/>
</dbReference>
<dbReference type="ESTHER" id="bact6-e6srg0">
    <property type="family name" value="BioG_Pimeloyl-ACP-methyl-esterase"/>
</dbReference>
<dbReference type="InterPro" id="IPR007398">
    <property type="entry name" value="BioG"/>
</dbReference>
<dbReference type="KEGG" id="bhl:Bache_2092"/>
<dbReference type="HOGENOM" id="CLU_085983_0_1_10"/>
<organism evidence="1 2">
    <name type="scientific">Bacteroides helcogenes (strain ATCC 35417 / DSM 20613 / JCM 6297 / CCUG 15421 / P 36-108)</name>
    <dbReference type="NCBI Taxonomy" id="693979"/>
    <lineage>
        <taxon>Bacteria</taxon>
        <taxon>Pseudomonadati</taxon>
        <taxon>Bacteroidota</taxon>
        <taxon>Bacteroidia</taxon>
        <taxon>Bacteroidales</taxon>
        <taxon>Bacteroidaceae</taxon>
        <taxon>Bacteroides</taxon>
    </lineage>
</organism>
<keyword evidence="2" id="KW-1185">Reference proteome</keyword>
<dbReference type="EMBL" id="CP002352">
    <property type="protein sequence ID" value="ADV44063.1"/>
    <property type="molecule type" value="Genomic_DNA"/>
</dbReference>
<accession>E6SRG0</accession>
<dbReference type="PATRIC" id="fig|693979.3.peg.2202"/>
<dbReference type="SUPFAM" id="SSF53474">
    <property type="entry name" value="alpha/beta-Hydrolases"/>
    <property type="match status" value="1"/>
</dbReference>
<protein>
    <recommendedName>
        <fullName evidence="3">Biotin synthesis protein BioC</fullName>
    </recommendedName>
</protein>
<evidence type="ECO:0000313" key="1">
    <source>
        <dbReference type="EMBL" id="ADV44063.1"/>
    </source>
</evidence>